<reference evidence="3" key="1">
    <citation type="journal article" date="2019" name="Int. J. Syst. Evol. Microbiol.">
        <title>The Global Catalogue of Microorganisms (GCM) 10K type strain sequencing project: providing services to taxonomists for standard genome sequencing and annotation.</title>
        <authorList>
            <consortium name="The Broad Institute Genomics Platform"/>
            <consortium name="The Broad Institute Genome Sequencing Center for Infectious Disease"/>
            <person name="Wu L."/>
            <person name="Ma J."/>
        </authorList>
    </citation>
    <scope>NUCLEOTIDE SEQUENCE [LARGE SCALE GENOMIC DNA]</scope>
    <source>
        <strain evidence="3">JCM 18715</strain>
    </source>
</reference>
<gene>
    <name evidence="2" type="ORF">GCM10025770_05810</name>
</gene>
<dbReference type="InterPro" id="IPR045584">
    <property type="entry name" value="Pilin-like"/>
</dbReference>
<evidence type="ECO:0000313" key="2">
    <source>
        <dbReference type="EMBL" id="GAA5159487.1"/>
    </source>
</evidence>
<name>A0ABP9QBJ8_9RHOO</name>
<dbReference type="EMBL" id="BAABLD010000002">
    <property type="protein sequence ID" value="GAA5159487.1"/>
    <property type="molecule type" value="Genomic_DNA"/>
</dbReference>
<comment type="caution">
    <text evidence="2">The sequence shown here is derived from an EMBL/GenBank/DDBJ whole genome shotgun (WGS) entry which is preliminary data.</text>
</comment>
<protein>
    <submittedName>
        <fullName evidence="2">Pilin</fullName>
    </submittedName>
</protein>
<accession>A0ABP9QBJ8</accession>
<dbReference type="Proteomes" id="UP001500547">
    <property type="component" value="Unassembled WGS sequence"/>
</dbReference>
<sequence>MVAIIGILAALSTNTYRSYTARSQVARVMSETATLKTALEQCVTSGKLTLGVAITDCDPQYTGSNLMQDAPFAGSGLPVAGVGYPDIQNLATAPGTPLRIVATFGNRASSLVLGQTLTWERDATSGSWSCATTVAQVYKPTGCS</sequence>
<proteinExistence type="inferred from homology"/>
<comment type="similarity">
    <text evidence="1">Belongs to the N-Me-Phe pilin family.</text>
</comment>
<dbReference type="Gene3D" id="3.30.700.10">
    <property type="entry name" value="Glycoprotein, Type 4 Pilin"/>
    <property type="match status" value="1"/>
</dbReference>
<dbReference type="Pfam" id="PF00114">
    <property type="entry name" value="Pilin"/>
    <property type="match status" value="1"/>
</dbReference>
<evidence type="ECO:0000256" key="1">
    <source>
        <dbReference type="ARBA" id="ARBA00005233"/>
    </source>
</evidence>
<organism evidence="2 3">
    <name type="scientific">Viridibacterium curvum</name>
    <dbReference type="NCBI Taxonomy" id="1101404"/>
    <lineage>
        <taxon>Bacteria</taxon>
        <taxon>Pseudomonadati</taxon>
        <taxon>Pseudomonadota</taxon>
        <taxon>Betaproteobacteria</taxon>
        <taxon>Rhodocyclales</taxon>
        <taxon>Rhodocyclaceae</taxon>
        <taxon>Viridibacterium</taxon>
    </lineage>
</organism>
<evidence type="ECO:0000313" key="3">
    <source>
        <dbReference type="Proteomes" id="UP001500547"/>
    </source>
</evidence>
<dbReference type="SUPFAM" id="SSF54523">
    <property type="entry name" value="Pili subunits"/>
    <property type="match status" value="1"/>
</dbReference>
<dbReference type="InterPro" id="IPR001082">
    <property type="entry name" value="Pilin"/>
</dbReference>
<keyword evidence="3" id="KW-1185">Reference proteome</keyword>